<dbReference type="PANTHER" id="PTHR30401">
    <property type="entry name" value="TRNA 2-SELENOURIDINE SYNTHASE"/>
    <property type="match status" value="1"/>
</dbReference>
<dbReference type="NCBIfam" id="TIGR03167">
    <property type="entry name" value="tRNA_sel_U_synt"/>
    <property type="match status" value="1"/>
</dbReference>
<dbReference type="NCBIfam" id="NF008750">
    <property type="entry name" value="PRK11784.1-2"/>
    <property type="match status" value="1"/>
</dbReference>
<name>A0ABT6TGM7_9BACL</name>
<keyword evidence="4" id="KW-1185">Reference proteome</keyword>
<evidence type="ECO:0000259" key="2">
    <source>
        <dbReference type="PROSITE" id="PS50206"/>
    </source>
</evidence>
<accession>A0ABT6TGM7</accession>
<dbReference type="Proteomes" id="UP001161691">
    <property type="component" value="Unassembled WGS sequence"/>
</dbReference>
<dbReference type="PROSITE" id="PS50206">
    <property type="entry name" value="RHODANESE_3"/>
    <property type="match status" value="1"/>
</dbReference>
<keyword evidence="1" id="KW-0711">Selenium</keyword>
<dbReference type="InterPro" id="IPR058840">
    <property type="entry name" value="AAA_SelU"/>
</dbReference>
<gene>
    <name evidence="3" type="primary">mnmH</name>
    <name evidence="3" type="ORF">KB449_13540</name>
</gene>
<dbReference type="InterPro" id="IPR017582">
    <property type="entry name" value="SelU"/>
</dbReference>
<evidence type="ECO:0000256" key="1">
    <source>
        <dbReference type="ARBA" id="ARBA00023266"/>
    </source>
</evidence>
<proteinExistence type="predicted"/>
<dbReference type="EMBL" id="JAGRPV010000001">
    <property type="protein sequence ID" value="MDI4645994.1"/>
    <property type="molecule type" value="Genomic_DNA"/>
</dbReference>
<evidence type="ECO:0000313" key="3">
    <source>
        <dbReference type="EMBL" id="MDI4645994.1"/>
    </source>
</evidence>
<keyword evidence="3" id="KW-0808">Transferase</keyword>
<dbReference type="SMART" id="SM00450">
    <property type="entry name" value="RHOD"/>
    <property type="match status" value="1"/>
</dbReference>
<dbReference type="EC" id="2.5.1.-" evidence="3"/>
<sequence>MFTDIPWTELSEKRHDKPVTLIDVRSPGEFSNATIPGSVNIPLFDDAERAEVGTIYTQVGTDAAKERGLELVSAKLPAFIKQFSAIPGDKVVFCWRGGMRSKTTATVLSLMGIYSQRLAGGYRAYRRWVTEQLETLAFSPTPIVLQGSTGSGKTQILMRLKQEGRPVIDLEGMAGHRGSIFGGIGLRPNNQKTFDSLLLDALLEYRDEQFVLFEAESKRIGKIVVPDVLYSSRSRGYQITLELPVEVRAAQILRDYEPWKHEQDCIDAFSRIRERIHTPVAAEIDGCLRTGRYAPAVELLLAHYYDPLYAHSSASALEPGVRNLTVQAVSADDAYLKTKLAIESIADHSSGN</sequence>
<dbReference type="PANTHER" id="PTHR30401:SF0">
    <property type="entry name" value="TRNA 2-SELENOURIDINE SYNTHASE"/>
    <property type="match status" value="1"/>
</dbReference>
<organism evidence="3 4">
    <name type="scientific">Cohnella hashimotonis</name>
    <dbReference type="NCBI Taxonomy" id="2826895"/>
    <lineage>
        <taxon>Bacteria</taxon>
        <taxon>Bacillati</taxon>
        <taxon>Bacillota</taxon>
        <taxon>Bacilli</taxon>
        <taxon>Bacillales</taxon>
        <taxon>Paenibacillaceae</taxon>
        <taxon>Cohnella</taxon>
    </lineage>
</organism>
<dbReference type="Pfam" id="PF00581">
    <property type="entry name" value="Rhodanese"/>
    <property type="match status" value="1"/>
</dbReference>
<dbReference type="InterPro" id="IPR027417">
    <property type="entry name" value="P-loop_NTPase"/>
</dbReference>
<dbReference type="InterPro" id="IPR036873">
    <property type="entry name" value="Rhodanese-like_dom_sf"/>
</dbReference>
<evidence type="ECO:0000313" key="4">
    <source>
        <dbReference type="Proteomes" id="UP001161691"/>
    </source>
</evidence>
<dbReference type="GO" id="GO:0016740">
    <property type="term" value="F:transferase activity"/>
    <property type="evidence" value="ECO:0007669"/>
    <property type="project" value="UniProtKB-KW"/>
</dbReference>
<protein>
    <submittedName>
        <fullName evidence="3">tRNA 2-selenouridine(34) synthase MnmH</fullName>
        <ecNumber evidence="3">2.5.1.-</ecNumber>
    </submittedName>
</protein>
<dbReference type="Gene3D" id="3.40.250.10">
    <property type="entry name" value="Rhodanese-like domain"/>
    <property type="match status" value="1"/>
</dbReference>
<dbReference type="SUPFAM" id="SSF52821">
    <property type="entry name" value="Rhodanese/Cell cycle control phosphatase"/>
    <property type="match status" value="1"/>
</dbReference>
<feature type="domain" description="Rhodanese" evidence="2">
    <location>
        <begin position="15"/>
        <end position="131"/>
    </location>
</feature>
<dbReference type="InterPro" id="IPR001763">
    <property type="entry name" value="Rhodanese-like_dom"/>
</dbReference>
<reference evidence="3" key="1">
    <citation type="submission" date="2023-04" db="EMBL/GenBank/DDBJ databases">
        <title>Comparative genomic analysis of Cohnella hashimotonis sp. nov., isolated from the International Space Station.</title>
        <authorList>
            <person name="Venkateswaran K."/>
            <person name="Simpson A."/>
        </authorList>
    </citation>
    <scope>NUCLEOTIDE SEQUENCE</scope>
    <source>
        <strain evidence="3">F6_2S_P_1</strain>
    </source>
</reference>
<dbReference type="Pfam" id="PF26341">
    <property type="entry name" value="AAA_SelU"/>
    <property type="match status" value="1"/>
</dbReference>
<comment type="caution">
    <text evidence="3">The sequence shown here is derived from an EMBL/GenBank/DDBJ whole genome shotgun (WGS) entry which is preliminary data.</text>
</comment>
<dbReference type="SUPFAM" id="SSF52540">
    <property type="entry name" value="P-loop containing nucleoside triphosphate hydrolases"/>
    <property type="match status" value="1"/>
</dbReference>
<dbReference type="RefSeq" id="WP_282908888.1">
    <property type="nucleotide sequence ID" value="NZ_JAGRPV010000001.1"/>
</dbReference>